<protein>
    <submittedName>
        <fullName evidence="1 2">Uncharacterized protein</fullName>
    </submittedName>
</protein>
<name>A0A072U765_MEDTR</name>
<keyword evidence="3" id="KW-1185">Reference proteome</keyword>
<evidence type="ECO:0000313" key="1">
    <source>
        <dbReference type="EMBL" id="KEH25512.1"/>
    </source>
</evidence>
<evidence type="ECO:0000313" key="3">
    <source>
        <dbReference type="Proteomes" id="UP000002051"/>
    </source>
</evidence>
<accession>A0A072U765</accession>
<reference evidence="1 3" key="1">
    <citation type="journal article" date="2011" name="Nature">
        <title>The Medicago genome provides insight into the evolution of rhizobial symbioses.</title>
        <authorList>
            <person name="Young N.D."/>
            <person name="Debelle F."/>
            <person name="Oldroyd G.E."/>
            <person name="Geurts R."/>
            <person name="Cannon S.B."/>
            <person name="Udvardi M.K."/>
            <person name="Benedito V.A."/>
            <person name="Mayer K.F."/>
            <person name="Gouzy J."/>
            <person name="Schoof H."/>
            <person name="Van de Peer Y."/>
            <person name="Proost S."/>
            <person name="Cook D.R."/>
            <person name="Meyers B.C."/>
            <person name="Spannagl M."/>
            <person name="Cheung F."/>
            <person name="De Mita S."/>
            <person name="Krishnakumar V."/>
            <person name="Gundlach H."/>
            <person name="Zhou S."/>
            <person name="Mudge J."/>
            <person name="Bharti A.K."/>
            <person name="Murray J.D."/>
            <person name="Naoumkina M.A."/>
            <person name="Rosen B."/>
            <person name="Silverstein K.A."/>
            <person name="Tang H."/>
            <person name="Rombauts S."/>
            <person name="Zhao P.X."/>
            <person name="Zhou P."/>
            <person name="Barbe V."/>
            <person name="Bardou P."/>
            <person name="Bechner M."/>
            <person name="Bellec A."/>
            <person name="Berger A."/>
            <person name="Berges H."/>
            <person name="Bidwell S."/>
            <person name="Bisseling T."/>
            <person name="Choisne N."/>
            <person name="Couloux A."/>
            <person name="Denny R."/>
            <person name="Deshpande S."/>
            <person name="Dai X."/>
            <person name="Doyle J.J."/>
            <person name="Dudez A.M."/>
            <person name="Farmer A.D."/>
            <person name="Fouteau S."/>
            <person name="Franken C."/>
            <person name="Gibelin C."/>
            <person name="Gish J."/>
            <person name="Goldstein S."/>
            <person name="Gonzalez A.J."/>
            <person name="Green P.J."/>
            <person name="Hallab A."/>
            <person name="Hartog M."/>
            <person name="Hua A."/>
            <person name="Humphray S.J."/>
            <person name="Jeong D.H."/>
            <person name="Jing Y."/>
            <person name="Jocker A."/>
            <person name="Kenton S.M."/>
            <person name="Kim D.J."/>
            <person name="Klee K."/>
            <person name="Lai H."/>
            <person name="Lang C."/>
            <person name="Lin S."/>
            <person name="Macmil S.L."/>
            <person name="Magdelenat G."/>
            <person name="Matthews L."/>
            <person name="McCorrison J."/>
            <person name="Monaghan E.L."/>
            <person name="Mun J.H."/>
            <person name="Najar F.Z."/>
            <person name="Nicholson C."/>
            <person name="Noirot C."/>
            <person name="O'Bleness M."/>
            <person name="Paule C.R."/>
            <person name="Poulain J."/>
            <person name="Prion F."/>
            <person name="Qin B."/>
            <person name="Qu C."/>
            <person name="Retzel E.F."/>
            <person name="Riddle C."/>
            <person name="Sallet E."/>
            <person name="Samain S."/>
            <person name="Samson N."/>
            <person name="Sanders I."/>
            <person name="Saurat O."/>
            <person name="Scarpelli C."/>
            <person name="Schiex T."/>
            <person name="Segurens B."/>
            <person name="Severin A.J."/>
            <person name="Sherrier D.J."/>
            <person name="Shi R."/>
            <person name="Sims S."/>
            <person name="Singer S.R."/>
            <person name="Sinharoy S."/>
            <person name="Sterck L."/>
            <person name="Viollet A."/>
            <person name="Wang B.B."/>
            <person name="Wang K."/>
            <person name="Wang M."/>
            <person name="Wang X."/>
            <person name="Warfsmann J."/>
            <person name="Weissenbach J."/>
            <person name="White D.D."/>
            <person name="White J.D."/>
            <person name="Wiley G.B."/>
            <person name="Wincker P."/>
            <person name="Xing Y."/>
            <person name="Yang L."/>
            <person name="Yao Z."/>
            <person name="Ying F."/>
            <person name="Zhai J."/>
            <person name="Zhou L."/>
            <person name="Zuber A."/>
            <person name="Denarie J."/>
            <person name="Dixon R.A."/>
            <person name="May G.D."/>
            <person name="Schwartz D.C."/>
            <person name="Rogers J."/>
            <person name="Quetier F."/>
            <person name="Town C.D."/>
            <person name="Roe B.A."/>
        </authorList>
    </citation>
    <scope>NUCLEOTIDE SEQUENCE [LARGE SCALE GENOMIC DNA]</scope>
    <source>
        <strain evidence="1">A17</strain>
        <strain evidence="2 3">cv. Jemalong A17</strain>
    </source>
</reference>
<dbReference type="AlphaFoldDB" id="A0A072U765"/>
<sequence>MTSEKEQPIYTHIVVVPELRITNLVDLNNLPNNEPCGNSESEVVELSSNEQEAITIENDFEPFIGRCFLSEEEAFKFSNVNLVILLLIGTT</sequence>
<dbReference type="EMBL" id="CM001222">
    <property type="protein sequence ID" value="KEH25512.1"/>
    <property type="molecule type" value="Genomic_DNA"/>
</dbReference>
<evidence type="ECO:0000313" key="2">
    <source>
        <dbReference type="EnsemblPlants" id="KEH25512"/>
    </source>
</evidence>
<gene>
    <name evidence="1" type="ordered locus">MTR_6g025700</name>
</gene>
<dbReference type="Proteomes" id="UP000002051">
    <property type="component" value="Chromosome 6"/>
</dbReference>
<reference evidence="2" key="3">
    <citation type="submission" date="2015-04" db="UniProtKB">
        <authorList>
            <consortium name="EnsemblPlants"/>
        </authorList>
    </citation>
    <scope>IDENTIFICATION</scope>
    <source>
        <strain evidence="2">cv. Jemalong A17</strain>
    </source>
</reference>
<proteinExistence type="predicted"/>
<reference evidence="1 3" key="2">
    <citation type="journal article" date="2014" name="BMC Genomics">
        <title>An improved genome release (version Mt4.0) for the model legume Medicago truncatula.</title>
        <authorList>
            <person name="Tang H."/>
            <person name="Krishnakumar V."/>
            <person name="Bidwell S."/>
            <person name="Rosen B."/>
            <person name="Chan A."/>
            <person name="Zhou S."/>
            <person name="Gentzbittel L."/>
            <person name="Childs K.L."/>
            <person name="Yandell M."/>
            <person name="Gundlach H."/>
            <person name="Mayer K.F."/>
            <person name="Schwartz D.C."/>
            <person name="Town C.D."/>
        </authorList>
    </citation>
    <scope>GENOME REANNOTATION</scope>
    <source>
        <strain evidence="1">A17</strain>
        <strain evidence="2 3">cv. Jemalong A17</strain>
    </source>
</reference>
<organism evidence="1 3">
    <name type="scientific">Medicago truncatula</name>
    <name type="common">Barrel medic</name>
    <name type="synonym">Medicago tribuloides</name>
    <dbReference type="NCBI Taxonomy" id="3880"/>
    <lineage>
        <taxon>Eukaryota</taxon>
        <taxon>Viridiplantae</taxon>
        <taxon>Streptophyta</taxon>
        <taxon>Embryophyta</taxon>
        <taxon>Tracheophyta</taxon>
        <taxon>Spermatophyta</taxon>
        <taxon>Magnoliopsida</taxon>
        <taxon>eudicotyledons</taxon>
        <taxon>Gunneridae</taxon>
        <taxon>Pentapetalae</taxon>
        <taxon>rosids</taxon>
        <taxon>fabids</taxon>
        <taxon>Fabales</taxon>
        <taxon>Fabaceae</taxon>
        <taxon>Papilionoideae</taxon>
        <taxon>50 kb inversion clade</taxon>
        <taxon>NPAAA clade</taxon>
        <taxon>Hologalegina</taxon>
        <taxon>IRL clade</taxon>
        <taxon>Trifolieae</taxon>
        <taxon>Medicago</taxon>
    </lineage>
</organism>
<dbReference type="EnsemblPlants" id="KEH25512">
    <property type="protein sequence ID" value="KEH25512"/>
    <property type="gene ID" value="MTR_6g025700"/>
</dbReference>
<dbReference type="HOGENOM" id="CLU_2430444_0_0_1"/>